<evidence type="ECO:0000313" key="4">
    <source>
        <dbReference type="EMBL" id="OQV22878.1"/>
    </source>
</evidence>
<sequence length="452" mass="48178">MEVTPAPNGGFGWIVVFAAFMQHVLSLGVAYTLGIYYKPFLEVFPVLPSTAAWVAALHLGILFGIGPVAGWLMGKIGTSGVSFAGSLIAGLGCIGAAFATSIYVVIVCLGLISGIGTGFMFISSVTAVSRWFDTRRALATGLAVSGAGFGIFLFAPLVRLMLSHYGREGALLIEGGLAFQGCVFALLLRPLPRRSLRPVAYAAKKSSLTLQLREDRPNKLAIFDDEQEESIPLGAARRFSITENGDVPQPRTEKKQNMGDIVRNWMFWVFGFSQFLTFLSASGPLVFLYNRAVNDLSVEVMQAAYIISIMGIANTAGRLVFGALGNIFPRSRLFLLSGAIMTYGLATAISTLGTSFVSVALYAVVFGAGYGCMFALTTVVLVDHFGIELFGPIYGNIGIFRGFACIIGPPFAGWLISVTGANHTILFILKGSLGFCGGAALLLIPIVKRIRS</sequence>
<dbReference type="PANTHER" id="PTHR11360:SF284">
    <property type="entry name" value="EG:103B4.3 PROTEIN-RELATED"/>
    <property type="match status" value="1"/>
</dbReference>
<accession>A0A1W0X643</accession>
<dbReference type="OrthoDB" id="6499973at2759"/>
<keyword evidence="5" id="KW-1185">Reference proteome</keyword>
<dbReference type="Pfam" id="PF07690">
    <property type="entry name" value="MFS_1"/>
    <property type="match status" value="1"/>
</dbReference>
<name>A0A1W0X643_HYPEX</name>
<evidence type="ECO:0000256" key="1">
    <source>
        <dbReference type="ARBA" id="ARBA00004141"/>
    </source>
</evidence>
<keyword evidence="2" id="KW-0812">Transmembrane</keyword>
<dbReference type="InterPro" id="IPR011701">
    <property type="entry name" value="MFS"/>
</dbReference>
<dbReference type="InterPro" id="IPR036259">
    <property type="entry name" value="MFS_trans_sf"/>
</dbReference>
<keyword evidence="2" id="KW-1133">Transmembrane helix</keyword>
<comment type="subcellular location">
    <subcellularLocation>
        <location evidence="1">Membrane</location>
        <topology evidence="1">Multi-pass membrane protein</topology>
    </subcellularLocation>
</comment>
<gene>
    <name evidence="4" type="ORF">BV898_03310</name>
</gene>
<feature type="transmembrane region" description="Helical" evidence="2">
    <location>
        <begin position="333"/>
        <end position="353"/>
    </location>
</feature>
<comment type="caution">
    <text evidence="4">The sequence shown here is derived from an EMBL/GenBank/DDBJ whole genome shotgun (WGS) entry which is preliminary data.</text>
</comment>
<evidence type="ECO:0000256" key="2">
    <source>
        <dbReference type="SAM" id="Phobius"/>
    </source>
</evidence>
<protein>
    <submittedName>
        <fullName evidence="4">Monocarboxylate transporter 2</fullName>
    </submittedName>
</protein>
<dbReference type="GO" id="GO:0016020">
    <property type="term" value="C:membrane"/>
    <property type="evidence" value="ECO:0007669"/>
    <property type="project" value="UniProtKB-SubCell"/>
</dbReference>
<feature type="transmembrane region" description="Helical" evidence="2">
    <location>
        <begin position="424"/>
        <end position="447"/>
    </location>
</feature>
<dbReference type="InterPro" id="IPR050327">
    <property type="entry name" value="Proton-linked_MCT"/>
</dbReference>
<feature type="transmembrane region" description="Helical" evidence="2">
    <location>
        <begin position="80"/>
        <end position="98"/>
    </location>
</feature>
<feature type="transmembrane region" description="Helical" evidence="2">
    <location>
        <begin position="170"/>
        <end position="188"/>
    </location>
</feature>
<feature type="transmembrane region" description="Helical" evidence="2">
    <location>
        <begin position="393"/>
        <end position="412"/>
    </location>
</feature>
<feature type="transmembrane region" description="Helical" evidence="2">
    <location>
        <begin position="137"/>
        <end position="158"/>
    </location>
</feature>
<dbReference type="PANTHER" id="PTHR11360">
    <property type="entry name" value="MONOCARBOXYLATE TRANSPORTER"/>
    <property type="match status" value="1"/>
</dbReference>
<reference evidence="5" key="1">
    <citation type="submission" date="2017-01" db="EMBL/GenBank/DDBJ databases">
        <title>Comparative genomics of anhydrobiosis in the tardigrade Hypsibius dujardini.</title>
        <authorList>
            <person name="Yoshida Y."/>
            <person name="Koutsovoulos G."/>
            <person name="Laetsch D."/>
            <person name="Stevens L."/>
            <person name="Kumar S."/>
            <person name="Horikawa D."/>
            <person name="Ishino K."/>
            <person name="Komine S."/>
            <person name="Tomita M."/>
            <person name="Blaxter M."/>
            <person name="Arakawa K."/>
        </authorList>
    </citation>
    <scope>NUCLEOTIDE SEQUENCE [LARGE SCALE GENOMIC DNA]</scope>
    <source>
        <strain evidence="5">Z151</strain>
    </source>
</reference>
<organism evidence="4 5">
    <name type="scientific">Hypsibius exemplaris</name>
    <name type="common">Freshwater tardigrade</name>
    <dbReference type="NCBI Taxonomy" id="2072580"/>
    <lineage>
        <taxon>Eukaryota</taxon>
        <taxon>Metazoa</taxon>
        <taxon>Ecdysozoa</taxon>
        <taxon>Tardigrada</taxon>
        <taxon>Eutardigrada</taxon>
        <taxon>Parachela</taxon>
        <taxon>Hypsibioidea</taxon>
        <taxon>Hypsibiidae</taxon>
        <taxon>Hypsibius</taxon>
    </lineage>
</organism>
<evidence type="ECO:0000313" key="5">
    <source>
        <dbReference type="Proteomes" id="UP000192578"/>
    </source>
</evidence>
<dbReference type="PROSITE" id="PS50850">
    <property type="entry name" value="MFS"/>
    <property type="match status" value="1"/>
</dbReference>
<feature type="transmembrane region" description="Helical" evidence="2">
    <location>
        <begin position="265"/>
        <end position="289"/>
    </location>
</feature>
<dbReference type="EMBL" id="MTYJ01000015">
    <property type="protein sequence ID" value="OQV22878.1"/>
    <property type="molecule type" value="Genomic_DNA"/>
</dbReference>
<dbReference type="SUPFAM" id="SSF103473">
    <property type="entry name" value="MFS general substrate transporter"/>
    <property type="match status" value="1"/>
</dbReference>
<dbReference type="Proteomes" id="UP000192578">
    <property type="component" value="Unassembled WGS sequence"/>
</dbReference>
<dbReference type="AlphaFoldDB" id="A0A1W0X643"/>
<dbReference type="GO" id="GO:0008028">
    <property type="term" value="F:monocarboxylic acid transmembrane transporter activity"/>
    <property type="evidence" value="ECO:0007669"/>
    <property type="project" value="TreeGrafter"/>
</dbReference>
<feature type="transmembrane region" description="Helical" evidence="2">
    <location>
        <begin position="301"/>
        <end position="321"/>
    </location>
</feature>
<evidence type="ECO:0000259" key="3">
    <source>
        <dbReference type="PROSITE" id="PS50850"/>
    </source>
</evidence>
<dbReference type="InterPro" id="IPR020846">
    <property type="entry name" value="MFS_dom"/>
</dbReference>
<feature type="transmembrane region" description="Helical" evidence="2">
    <location>
        <begin position="359"/>
        <end position="381"/>
    </location>
</feature>
<feature type="transmembrane region" description="Helical" evidence="2">
    <location>
        <begin position="104"/>
        <end position="125"/>
    </location>
</feature>
<keyword evidence="2" id="KW-0472">Membrane</keyword>
<feature type="transmembrane region" description="Helical" evidence="2">
    <location>
        <begin position="12"/>
        <end position="31"/>
    </location>
</feature>
<dbReference type="CDD" id="cd17352">
    <property type="entry name" value="MFS_MCT_SLC16"/>
    <property type="match status" value="1"/>
</dbReference>
<feature type="domain" description="Major facilitator superfamily (MFS) profile" evidence="3">
    <location>
        <begin position="14"/>
        <end position="449"/>
    </location>
</feature>
<proteinExistence type="predicted"/>
<feature type="transmembrane region" description="Helical" evidence="2">
    <location>
        <begin position="51"/>
        <end position="73"/>
    </location>
</feature>
<dbReference type="Gene3D" id="1.20.1250.20">
    <property type="entry name" value="MFS general substrate transporter like domains"/>
    <property type="match status" value="2"/>
</dbReference>